<comment type="caution">
    <text evidence="2">The sequence shown here is derived from an EMBL/GenBank/DDBJ whole genome shotgun (WGS) entry which is preliminary data.</text>
</comment>
<dbReference type="InterPro" id="IPR029039">
    <property type="entry name" value="Flavoprotein-like_sf"/>
</dbReference>
<dbReference type="SUPFAM" id="SSF52218">
    <property type="entry name" value="Flavoproteins"/>
    <property type="match status" value="1"/>
</dbReference>
<dbReference type="Pfam" id="PF12682">
    <property type="entry name" value="Flavodoxin_4"/>
    <property type="match status" value="1"/>
</dbReference>
<dbReference type="PANTHER" id="PTHR39201">
    <property type="entry name" value="EXPORTED PROTEIN-RELATED"/>
    <property type="match status" value="1"/>
</dbReference>
<name>A0A645CC01_9ZZZZ</name>
<proteinExistence type="predicted"/>
<gene>
    <name evidence="2" type="ORF">SDC9_121455</name>
</gene>
<dbReference type="GO" id="GO:0010181">
    <property type="term" value="F:FMN binding"/>
    <property type="evidence" value="ECO:0007669"/>
    <property type="project" value="InterPro"/>
</dbReference>
<evidence type="ECO:0000259" key="1">
    <source>
        <dbReference type="PROSITE" id="PS50902"/>
    </source>
</evidence>
<dbReference type="Gene3D" id="3.40.50.360">
    <property type="match status" value="1"/>
</dbReference>
<sequence>METKMLMIAIVCAAAAGFAVLGQAVKAEAAVAAEPAKILIAYYSYSGNTKAVAEQIQKATGGEIFEIKPAKAYPASYNECVDQAKKECGEGFKPQLAGALPDVSKYDVVFVGTPNWWGTMAPPVLSFLSARNFAGKTVIPFMTHGGGGVQRCEADIRKAAPKAAFGKIGVFSGNGGSSVAGWIKEVVKVKR</sequence>
<dbReference type="AlphaFoldDB" id="A0A645CC01"/>
<protein>
    <recommendedName>
        <fullName evidence="1">Flavodoxin-like domain-containing protein</fullName>
    </recommendedName>
</protein>
<dbReference type="PANTHER" id="PTHR39201:SF1">
    <property type="entry name" value="FLAVODOXIN-LIKE DOMAIN-CONTAINING PROTEIN"/>
    <property type="match status" value="1"/>
</dbReference>
<dbReference type="PROSITE" id="PS50902">
    <property type="entry name" value="FLAVODOXIN_LIKE"/>
    <property type="match status" value="1"/>
</dbReference>
<evidence type="ECO:0000313" key="2">
    <source>
        <dbReference type="EMBL" id="MPM74467.1"/>
    </source>
</evidence>
<dbReference type="EMBL" id="VSSQ01025984">
    <property type="protein sequence ID" value="MPM74467.1"/>
    <property type="molecule type" value="Genomic_DNA"/>
</dbReference>
<feature type="domain" description="Flavodoxin-like" evidence="1">
    <location>
        <begin position="38"/>
        <end position="191"/>
    </location>
</feature>
<reference evidence="2" key="1">
    <citation type="submission" date="2019-08" db="EMBL/GenBank/DDBJ databases">
        <authorList>
            <person name="Kucharzyk K."/>
            <person name="Murdoch R.W."/>
            <person name="Higgins S."/>
            <person name="Loffler F."/>
        </authorList>
    </citation>
    <scope>NUCLEOTIDE SEQUENCE</scope>
</reference>
<accession>A0A645CC01</accession>
<organism evidence="2">
    <name type="scientific">bioreactor metagenome</name>
    <dbReference type="NCBI Taxonomy" id="1076179"/>
    <lineage>
        <taxon>unclassified sequences</taxon>
        <taxon>metagenomes</taxon>
        <taxon>ecological metagenomes</taxon>
    </lineage>
</organism>
<dbReference type="InterPro" id="IPR008254">
    <property type="entry name" value="Flavodoxin/NO_synth"/>
</dbReference>